<feature type="transmembrane region" description="Helical" evidence="11">
    <location>
        <begin position="292"/>
        <end position="315"/>
    </location>
</feature>
<keyword evidence="5 11" id="KW-0812">Transmembrane</keyword>
<evidence type="ECO:0000256" key="6">
    <source>
        <dbReference type="ARBA" id="ARBA00022989"/>
    </source>
</evidence>
<dbReference type="AlphaFoldDB" id="A0A381X626"/>
<keyword evidence="7" id="KW-0915">Sodium</keyword>
<comment type="subcellular location">
    <subcellularLocation>
        <location evidence="1">Cell membrane</location>
        <topology evidence="1">Multi-pass membrane protein</topology>
    </subcellularLocation>
</comment>
<evidence type="ECO:0000256" key="5">
    <source>
        <dbReference type="ARBA" id="ARBA00022692"/>
    </source>
</evidence>
<dbReference type="PANTHER" id="PTHR10110">
    <property type="entry name" value="SODIUM/HYDROGEN EXCHANGER"/>
    <property type="match status" value="1"/>
</dbReference>
<dbReference type="GO" id="GO:0098719">
    <property type="term" value="P:sodium ion import across plasma membrane"/>
    <property type="evidence" value="ECO:0007669"/>
    <property type="project" value="TreeGrafter"/>
</dbReference>
<feature type="transmembrane region" description="Helical" evidence="11">
    <location>
        <begin position="6"/>
        <end position="23"/>
    </location>
</feature>
<dbReference type="InterPro" id="IPR018422">
    <property type="entry name" value="Cation/H_exchanger_CPA1"/>
</dbReference>
<dbReference type="EMBL" id="UINC01014014">
    <property type="protein sequence ID" value="SVA60080.1"/>
    <property type="molecule type" value="Genomic_DNA"/>
</dbReference>
<keyword evidence="9 11" id="KW-0472">Membrane</keyword>
<dbReference type="Gene3D" id="6.10.140.1330">
    <property type="match status" value="1"/>
</dbReference>
<keyword evidence="2" id="KW-0813">Transport</keyword>
<sequence length="420" mass="45416">VNIDSILNLVALLFTLAAAFGYVNHRWLKLPHTIGLVVVALSASLVVLAIDAVFPALEFRSVVREMLSRINFYDVLMKGMLSFLLFAGALHVDLDDLYKVKAPISLLATIGTLMSTVLVGGMMFLGWRALEINVPFLYCLIFGALISPTDPIAVLSILKSVAVPKNLETKITGESLFNDGVGVVVFTILVGFALGQAEITALNVAKLFIMEALGGVLLGLLIGYVAYRTMKTIDEYNLEVLITLSLVMVTYGIAVQLHVSGPIAVVVAGLFIGNHGARFAMSEKTRTHIKMFWSLLDEILNSVLFLIIGFEVIALMFSSQILLALVLAIPVVLLARFCCVAVPISLLSLRRTFTPGSIQILTWGGLRGGISVALALSLPPSDLKELILATTYGVVIFSIIVQGLTLEKVVKKIMLRQTAE</sequence>
<dbReference type="Pfam" id="PF00999">
    <property type="entry name" value="Na_H_Exchanger"/>
    <property type="match status" value="1"/>
</dbReference>
<keyword evidence="8" id="KW-0406">Ion transport</keyword>
<keyword evidence="6 11" id="KW-1133">Transmembrane helix</keyword>
<keyword evidence="4" id="KW-1003">Cell membrane</keyword>
<feature type="non-terminal residue" evidence="13">
    <location>
        <position position="1"/>
    </location>
</feature>
<feature type="transmembrane region" description="Helical" evidence="11">
    <location>
        <begin position="135"/>
        <end position="155"/>
    </location>
</feature>
<feature type="transmembrane region" description="Helical" evidence="11">
    <location>
        <begin position="35"/>
        <end position="55"/>
    </location>
</feature>
<dbReference type="GO" id="GO:0015385">
    <property type="term" value="F:sodium:proton antiporter activity"/>
    <property type="evidence" value="ECO:0007669"/>
    <property type="project" value="InterPro"/>
</dbReference>
<dbReference type="PANTHER" id="PTHR10110:SF195">
    <property type="entry name" value="NA(+)_H(+) ANTIPORTER NHAS2"/>
    <property type="match status" value="1"/>
</dbReference>
<feature type="transmembrane region" description="Helical" evidence="11">
    <location>
        <begin position="360"/>
        <end position="380"/>
    </location>
</feature>
<evidence type="ECO:0000256" key="11">
    <source>
        <dbReference type="SAM" id="Phobius"/>
    </source>
</evidence>
<protein>
    <recommendedName>
        <fullName evidence="12">Cation/H+ exchanger transmembrane domain-containing protein</fullName>
    </recommendedName>
</protein>
<feature type="transmembrane region" description="Helical" evidence="11">
    <location>
        <begin position="238"/>
        <end position="257"/>
    </location>
</feature>
<evidence type="ECO:0000256" key="1">
    <source>
        <dbReference type="ARBA" id="ARBA00004651"/>
    </source>
</evidence>
<feature type="transmembrane region" description="Helical" evidence="11">
    <location>
        <begin position="386"/>
        <end position="406"/>
    </location>
</feature>
<feature type="transmembrane region" description="Helical" evidence="11">
    <location>
        <begin position="75"/>
        <end position="94"/>
    </location>
</feature>
<evidence type="ECO:0000256" key="10">
    <source>
        <dbReference type="ARBA" id="ARBA00023201"/>
    </source>
</evidence>
<feature type="transmembrane region" description="Helical" evidence="11">
    <location>
        <begin position="207"/>
        <end position="226"/>
    </location>
</feature>
<keyword evidence="3" id="KW-0050">Antiport</keyword>
<feature type="transmembrane region" description="Helical" evidence="11">
    <location>
        <begin position="176"/>
        <end position="195"/>
    </location>
</feature>
<reference evidence="13" key="1">
    <citation type="submission" date="2018-05" db="EMBL/GenBank/DDBJ databases">
        <authorList>
            <person name="Lanie J.A."/>
            <person name="Ng W.-L."/>
            <person name="Kazmierczak K.M."/>
            <person name="Andrzejewski T.M."/>
            <person name="Davidsen T.M."/>
            <person name="Wayne K.J."/>
            <person name="Tettelin H."/>
            <person name="Glass J.I."/>
            <person name="Rusch D."/>
            <person name="Podicherti R."/>
            <person name="Tsui H.-C.T."/>
            <person name="Winkler M.E."/>
        </authorList>
    </citation>
    <scope>NUCLEOTIDE SEQUENCE</scope>
</reference>
<evidence type="ECO:0000256" key="7">
    <source>
        <dbReference type="ARBA" id="ARBA00023053"/>
    </source>
</evidence>
<dbReference type="InterPro" id="IPR006153">
    <property type="entry name" value="Cation/H_exchanger_TM"/>
</dbReference>
<accession>A0A381X626</accession>
<gene>
    <name evidence="13" type="ORF">METZ01_LOCUS112934</name>
</gene>
<dbReference type="GO" id="GO:0051453">
    <property type="term" value="P:regulation of intracellular pH"/>
    <property type="evidence" value="ECO:0007669"/>
    <property type="project" value="TreeGrafter"/>
</dbReference>
<evidence type="ECO:0000256" key="3">
    <source>
        <dbReference type="ARBA" id="ARBA00022449"/>
    </source>
</evidence>
<dbReference type="GO" id="GO:0015386">
    <property type="term" value="F:potassium:proton antiporter activity"/>
    <property type="evidence" value="ECO:0007669"/>
    <property type="project" value="TreeGrafter"/>
</dbReference>
<feature type="domain" description="Cation/H+ exchanger transmembrane" evidence="12">
    <location>
        <begin position="17"/>
        <end position="412"/>
    </location>
</feature>
<evidence type="ECO:0000256" key="2">
    <source>
        <dbReference type="ARBA" id="ARBA00022448"/>
    </source>
</evidence>
<evidence type="ECO:0000256" key="9">
    <source>
        <dbReference type="ARBA" id="ARBA00023136"/>
    </source>
</evidence>
<organism evidence="13">
    <name type="scientific">marine metagenome</name>
    <dbReference type="NCBI Taxonomy" id="408172"/>
    <lineage>
        <taxon>unclassified sequences</taxon>
        <taxon>metagenomes</taxon>
        <taxon>ecological metagenomes</taxon>
    </lineage>
</organism>
<evidence type="ECO:0000256" key="4">
    <source>
        <dbReference type="ARBA" id="ARBA00022475"/>
    </source>
</evidence>
<feature type="transmembrane region" description="Helical" evidence="11">
    <location>
        <begin position="263"/>
        <end position="280"/>
    </location>
</feature>
<evidence type="ECO:0000259" key="12">
    <source>
        <dbReference type="Pfam" id="PF00999"/>
    </source>
</evidence>
<feature type="transmembrane region" description="Helical" evidence="11">
    <location>
        <begin position="321"/>
        <end position="348"/>
    </location>
</feature>
<name>A0A381X626_9ZZZZ</name>
<proteinExistence type="predicted"/>
<evidence type="ECO:0000256" key="8">
    <source>
        <dbReference type="ARBA" id="ARBA00023065"/>
    </source>
</evidence>
<dbReference type="GO" id="GO:0005886">
    <property type="term" value="C:plasma membrane"/>
    <property type="evidence" value="ECO:0007669"/>
    <property type="project" value="UniProtKB-SubCell"/>
</dbReference>
<feature type="transmembrane region" description="Helical" evidence="11">
    <location>
        <begin position="106"/>
        <end position="129"/>
    </location>
</feature>
<keyword evidence="10" id="KW-0739">Sodium transport</keyword>
<evidence type="ECO:0000313" key="13">
    <source>
        <dbReference type="EMBL" id="SVA60080.1"/>
    </source>
</evidence>